<comment type="caution">
    <text evidence="1">The sequence shown here is derived from an EMBL/GenBank/DDBJ whole genome shotgun (WGS) entry which is preliminary data.</text>
</comment>
<organism evidence="1 2">
    <name type="scientific">Blastomyces percursus</name>
    <dbReference type="NCBI Taxonomy" id="1658174"/>
    <lineage>
        <taxon>Eukaryota</taxon>
        <taxon>Fungi</taxon>
        <taxon>Dikarya</taxon>
        <taxon>Ascomycota</taxon>
        <taxon>Pezizomycotina</taxon>
        <taxon>Eurotiomycetes</taxon>
        <taxon>Eurotiomycetidae</taxon>
        <taxon>Onygenales</taxon>
        <taxon>Ajellomycetaceae</taxon>
        <taxon>Blastomyces</taxon>
    </lineage>
</organism>
<dbReference type="EMBL" id="LGTZ01000400">
    <property type="protein sequence ID" value="OJD25289.1"/>
    <property type="molecule type" value="Genomic_DNA"/>
</dbReference>
<dbReference type="VEuPathDB" id="FungiDB:ACJ73_03345"/>
<protein>
    <submittedName>
        <fullName evidence="1">Uncharacterized protein</fullName>
    </submittedName>
</protein>
<reference evidence="1 2" key="1">
    <citation type="submission" date="2015-08" db="EMBL/GenBank/DDBJ databases">
        <title>Emmonsia species relationships and genome sequence.</title>
        <authorList>
            <person name="Cuomo C.A."/>
            <person name="Schwartz I.S."/>
            <person name="Kenyon C."/>
            <person name="De Hoog G.S."/>
            <person name="Govender N.P."/>
            <person name="Botha A."/>
            <person name="Moreno L."/>
            <person name="De Vries M."/>
            <person name="Munoz J.F."/>
            <person name="Stielow J.B."/>
        </authorList>
    </citation>
    <scope>NUCLEOTIDE SEQUENCE [LARGE SCALE GENOMIC DNA]</scope>
    <source>
        <strain evidence="1 2">EI222</strain>
    </source>
</reference>
<dbReference type="AlphaFoldDB" id="A0A1J9Q9U7"/>
<evidence type="ECO:0000313" key="1">
    <source>
        <dbReference type="EMBL" id="OJD25289.1"/>
    </source>
</evidence>
<sequence length="60" mass="6954">MPTRIHDCHHDWLVKELYHMGTEGFLTATEIDELKIQTGTSGLYHFLQVFAGLRLLLERA</sequence>
<keyword evidence="2" id="KW-1185">Reference proteome</keyword>
<accession>A0A1J9Q9U7</accession>
<dbReference type="STRING" id="1658174.A0A1J9Q9U7"/>
<gene>
    <name evidence="1" type="ORF">ACJ73_03345</name>
</gene>
<dbReference type="Proteomes" id="UP000242791">
    <property type="component" value="Unassembled WGS sequence"/>
</dbReference>
<proteinExistence type="predicted"/>
<dbReference type="OrthoDB" id="76567at2759"/>
<evidence type="ECO:0000313" key="2">
    <source>
        <dbReference type="Proteomes" id="UP000242791"/>
    </source>
</evidence>
<name>A0A1J9Q9U7_9EURO</name>